<evidence type="ECO:0000313" key="3">
    <source>
        <dbReference type="Proteomes" id="UP000291343"/>
    </source>
</evidence>
<comment type="caution">
    <text evidence="2">The sequence shown here is derived from an EMBL/GenBank/DDBJ whole genome shotgun (WGS) entry which is preliminary data.</text>
</comment>
<feature type="region of interest" description="Disordered" evidence="1">
    <location>
        <begin position="21"/>
        <end position="129"/>
    </location>
</feature>
<dbReference type="AlphaFoldDB" id="A0A482X8D6"/>
<accession>A0A482X8D6</accession>
<organism evidence="2 3">
    <name type="scientific">Laodelphax striatellus</name>
    <name type="common">Small brown planthopper</name>
    <name type="synonym">Delphax striatella</name>
    <dbReference type="NCBI Taxonomy" id="195883"/>
    <lineage>
        <taxon>Eukaryota</taxon>
        <taxon>Metazoa</taxon>
        <taxon>Ecdysozoa</taxon>
        <taxon>Arthropoda</taxon>
        <taxon>Hexapoda</taxon>
        <taxon>Insecta</taxon>
        <taxon>Pterygota</taxon>
        <taxon>Neoptera</taxon>
        <taxon>Paraneoptera</taxon>
        <taxon>Hemiptera</taxon>
        <taxon>Auchenorrhyncha</taxon>
        <taxon>Fulgoroidea</taxon>
        <taxon>Delphacidae</taxon>
        <taxon>Criomorphinae</taxon>
        <taxon>Laodelphax</taxon>
    </lineage>
</organism>
<sequence>MPKKDFLNLSRDGRYKRLRKHIMSRNSTDNMPSNNHASNSNSRIPISDGKSEIHFTPEAPSSSNQRNCEAHEPTVHELLDNNPVSDSGETSHQPTPTSYQPPSIATPPNYQPSTSYQETSNQLHSTTCEGHRSLSGQIARLQMTLHDVCRRMDEFSKQMQHLRQPAGPIMELDDDSQYQYNNLPLSCMEEFETMDKELRDGGKNHLNSKIWAKTRTCIEQLGSRASSLFYCKIECANGLEY</sequence>
<evidence type="ECO:0000313" key="2">
    <source>
        <dbReference type="EMBL" id="RZF41591.1"/>
    </source>
</evidence>
<feature type="compositionally biased region" description="Basic and acidic residues" evidence="1">
    <location>
        <begin position="68"/>
        <end position="79"/>
    </location>
</feature>
<proteinExistence type="predicted"/>
<gene>
    <name evidence="2" type="ORF">LSTR_LSTR000305</name>
</gene>
<feature type="compositionally biased region" description="Polar residues" evidence="1">
    <location>
        <begin position="24"/>
        <end position="44"/>
    </location>
</feature>
<name>A0A482X8D6_LAOST</name>
<feature type="compositionally biased region" description="Polar residues" evidence="1">
    <location>
        <begin position="82"/>
        <end position="128"/>
    </location>
</feature>
<evidence type="ECO:0000256" key="1">
    <source>
        <dbReference type="SAM" id="MobiDB-lite"/>
    </source>
</evidence>
<dbReference type="EMBL" id="QKKF02016774">
    <property type="protein sequence ID" value="RZF41591.1"/>
    <property type="molecule type" value="Genomic_DNA"/>
</dbReference>
<dbReference type="Proteomes" id="UP000291343">
    <property type="component" value="Unassembled WGS sequence"/>
</dbReference>
<protein>
    <submittedName>
        <fullName evidence="2">Uncharacterized protein</fullName>
    </submittedName>
</protein>
<keyword evidence="3" id="KW-1185">Reference proteome</keyword>
<reference evidence="2 3" key="1">
    <citation type="journal article" date="2017" name="Gigascience">
        <title>Genome sequence of the small brown planthopper, Laodelphax striatellus.</title>
        <authorList>
            <person name="Zhu J."/>
            <person name="Jiang F."/>
            <person name="Wang X."/>
            <person name="Yang P."/>
            <person name="Bao Y."/>
            <person name="Zhao W."/>
            <person name="Wang W."/>
            <person name="Lu H."/>
            <person name="Wang Q."/>
            <person name="Cui N."/>
            <person name="Li J."/>
            <person name="Chen X."/>
            <person name="Luo L."/>
            <person name="Yu J."/>
            <person name="Kang L."/>
            <person name="Cui F."/>
        </authorList>
    </citation>
    <scope>NUCLEOTIDE SEQUENCE [LARGE SCALE GENOMIC DNA]</scope>
    <source>
        <strain evidence="2">Lst14</strain>
    </source>
</reference>
<dbReference type="InParanoid" id="A0A482X8D6"/>